<evidence type="ECO:0000313" key="3">
    <source>
        <dbReference type="Proteomes" id="UP000027093"/>
    </source>
</evidence>
<dbReference type="Proteomes" id="UP000027093">
    <property type="component" value="Chromosome"/>
</dbReference>
<dbReference type="HOGENOM" id="CLU_3075496_0_0_2"/>
<reference evidence="2 3" key="1">
    <citation type="journal article" date="2014" name="Int. J. Syst. Evol. Microbiol.">
        <title>Nitrososphaera viennensis gen. nov., sp. nov., an aerobic and mesophilic, ammonia-oxidizing archaeon from soil and a member of the archaeal phylum Thaumarchaeota.</title>
        <authorList>
            <person name="Stieglmeier M."/>
            <person name="Klingl A."/>
            <person name="Alves R.J."/>
            <person name="Rittmann S.K."/>
            <person name="Melcher M."/>
            <person name="Leisch N."/>
            <person name="Schleper C."/>
        </authorList>
    </citation>
    <scope>NUCLEOTIDE SEQUENCE [LARGE SCALE GENOMIC DNA]</scope>
    <source>
        <strain evidence="2">EN76</strain>
    </source>
</reference>
<evidence type="ECO:0000313" key="2">
    <source>
        <dbReference type="EMBL" id="AIC16146.1"/>
    </source>
</evidence>
<feature type="region of interest" description="Disordered" evidence="1">
    <location>
        <begin position="23"/>
        <end position="52"/>
    </location>
</feature>
<name>A0A060HRI4_9ARCH</name>
<dbReference type="EMBL" id="CP007536">
    <property type="protein sequence ID" value="AIC16146.1"/>
    <property type="molecule type" value="Genomic_DNA"/>
</dbReference>
<dbReference type="STRING" id="926571.NVIE_1933"/>
<sequence length="52" mass="5895">MNLSIHVRIVEAERLMADALTHDAHQTRNNATRNSTPKRDTHRFNGTNILVG</sequence>
<accession>A0A060HRI4</accession>
<dbReference type="KEGG" id="nvn:NVIE_1933"/>
<evidence type="ECO:0000256" key="1">
    <source>
        <dbReference type="SAM" id="MobiDB-lite"/>
    </source>
</evidence>
<protein>
    <submittedName>
        <fullName evidence="2">Uncharacterized protein</fullName>
    </submittedName>
</protein>
<gene>
    <name evidence="2" type="ORF">NVIE_1933</name>
</gene>
<organism evidence="2 3">
    <name type="scientific">Nitrososphaera viennensis EN76</name>
    <dbReference type="NCBI Taxonomy" id="926571"/>
    <lineage>
        <taxon>Archaea</taxon>
        <taxon>Nitrososphaerota</taxon>
        <taxon>Nitrososphaeria</taxon>
        <taxon>Nitrososphaerales</taxon>
        <taxon>Nitrososphaeraceae</taxon>
        <taxon>Nitrososphaera</taxon>
    </lineage>
</organism>
<dbReference type="AlphaFoldDB" id="A0A060HRI4"/>
<proteinExistence type="predicted"/>
<keyword evidence="3" id="KW-1185">Reference proteome</keyword>